<evidence type="ECO:0000313" key="2">
    <source>
        <dbReference type="Proteomes" id="UP000318138"/>
    </source>
</evidence>
<keyword evidence="2" id="KW-1185">Reference proteome</keyword>
<sequence length="180" mass="21320">MPIHFNWRITKYDPGYRSYNGNYLREEWTSISDICHVFEGSLTPITIHDYLQVENSYVDAVVRVMDCLKIETLEVRGLEKWEEALEISQFNEIYSQKMRELYSHTSEGISLNKVEISLLCRLILREHIWCRLHANDSMFVHFGHDYYMFIGSEKKCADTLQKIRESGLFVEDFHSPINVD</sequence>
<reference evidence="2" key="1">
    <citation type="submission" date="2019-07" db="EMBL/GenBank/DDBJ databases">
        <title>Bacillus alkalisoli sp. nov. isolated from saline soil.</title>
        <authorList>
            <person name="Sun J.-Q."/>
            <person name="Xu L."/>
        </authorList>
    </citation>
    <scope>NUCLEOTIDE SEQUENCE [LARGE SCALE GENOMIC DNA]</scope>
    <source>
        <strain evidence="2">M4U3P1</strain>
    </source>
</reference>
<dbReference type="Proteomes" id="UP000318138">
    <property type="component" value="Chromosome"/>
</dbReference>
<accession>A0A859FHL6</accession>
<dbReference type="RefSeq" id="WP_176010299.1">
    <property type="nucleotide sequence ID" value="NZ_CP041372.2"/>
</dbReference>
<proteinExistence type="predicted"/>
<evidence type="ECO:0000313" key="1">
    <source>
        <dbReference type="EMBL" id="QKS72318.1"/>
    </source>
</evidence>
<name>A0A859FHL6_9BACI</name>
<dbReference type="KEGG" id="psua:FLK61_37430"/>
<protein>
    <submittedName>
        <fullName evidence="1">Uncharacterized protein</fullName>
    </submittedName>
</protein>
<gene>
    <name evidence="1" type="ORF">FLK61_37430</name>
</gene>
<dbReference type="EMBL" id="CP041372">
    <property type="protein sequence ID" value="QKS72318.1"/>
    <property type="molecule type" value="Genomic_DNA"/>
</dbReference>
<dbReference type="AlphaFoldDB" id="A0A859FHL6"/>
<organism evidence="1 2">
    <name type="scientific">Paenalkalicoccus suaedae</name>
    <dbReference type="NCBI Taxonomy" id="2592382"/>
    <lineage>
        <taxon>Bacteria</taxon>
        <taxon>Bacillati</taxon>
        <taxon>Bacillota</taxon>
        <taxon>Bacilli</taxon>
        <taxon>Bacillales</taxon>
        <taxon>Bacillaceae</taxon>
        <taxon>Paenalkalicoccus</taxon>
    </lineage>
</organism>